<evidence type="ECO:0000256" key="2">
    <source>
        <dbReference type="ARBA" id="ARBA00008979"/>
    </source>
</evidence>
<comment type="similarity">
    <text evidence="2">Belongs to the G-protein coupled receptor 2 family. Mth subfamily.</text>
</comment>
<sequence length="567" mass="65042">MAGRFKSALMALGFFVSVYFIHGSVSSLNQINLLTGEHKKEFFEQQIRYKRALTEDEVQNGSLALSKPVPIIKCCNKSDFLTTDLSCVSRNVSGRDTYDFFPKGLIVDSNFFQTSFEAIKVVYQTNLCRDEVLVVKDEDLQNHVVTESGQLLSLTNSGSVHFNYSTNYCIDRLGDNSYMILKCPCRSHFCIQKCCAHNQYYHTNSQQCRKLGHLPRIEMDQLNKLMTINSTREPYLLYRPLNCSKLLFNVSGSILVEENYTVVHGAGNVAINSGNYCIDAFSDGRNSTSFNGFYCQNAKQKRETTMNLNKCCRKGESLNQHYECRFKVSNTVSWTPNSTLMGDKFQSFAFKNFRVADNSLAIHLKKNDYVLYISNKIEQKLYTADILKDYAADEFCIDEYLEDRESAIIFSPCRHIMCLQKCCAYGSVFNLTSYQCEESADKSNAISLITTNELNEVEEYFLINTEPKCHFYKLIHPNLMGAERIFLQQNGDISKRIEKTKIKWVSPAKYCIDTFLQGNMRMSNGFFCLQSKQSRRGLNFPDHPLNNGKIRHCIAPKLLIIIYVIFF</sequence>
<organism evidence="8 9">
    <name type="scientific">Dendroctonus ponderosae</name>
    <name type="common">Mountain pine beetle</name>
    <dbReference type="NCBI Taxonomy" id="77166"/>
    <lineage>
        <taxon>Eukaryota</taxon>
        <taxon>Metazoa</taxon>
        <taxon>Ecdysozoa</taxon>
        <taxon>Arthropoda</taxon>
        <taxon>Hexapoda</taxon>
        <taxon>Insecta</taxon>
        <taxon>Pterygota</taxon>
        <taxon>Neoptera</taxon>
        <taxon>Endopterygota</taxon>
        <taxon>Coleoptera</taxon>
        <taxon>Polyphaga</taxon>
        <taxon>Cucujiformia</taxon>
        <taxon>Curculionidae</taxon>
        <taxon>Scolytinae</taxon>
        <taxon>Dendroctonus</taxon>
    </lineage>
</organism>
<proteinExistence type="inferred from homology"/>
<keyword evidence="5" id="KW-0297">G-protein coupled receptor</keyword>
<dbReference type="InterPro" id="IPR036272">
    <property type="entry name" value="Methuselah_N_sf"/>
</dbReference>
<keyword evidence="6" id="KW-0675">Receptor</keyword>
<dbReference type="PANTHER" id="PTHR46953">
    <property type="entry name" value="G-PROTEIN COUPLED RECEPTOR MTH-LIKE 1-RELATED"/>
    <property type="match status" value="1"/>
</dbReference>
<reference evidence="8" key="2">
    <citation type="submission" date="2024-08" db="UniProtKB">
        <authorList>
            <consortium name="EnsemblMetazoa"/>
        </authorList>
    </citation>
    <scope>IDENTIFICATION</scope>
</reference>
<name>A0AAR5QCC7_DENPD</name>
<evidence type="ECO:0000256" key="7">
    <source>
        <dbReference type="ARBA" id="ARBA00023224"/>
    </source>
</evidence>
<keyword evidence="4" id="KW-1133">Transmembrane helix</keyword>
<keyword evidence="3" id="KW-0812">Transmembrane</keyword>
<comment type="subcellular location">
    <subcellularLocation>
        <location evidence="1">Endomembrane system</location>
        <topology evidence="1">Multi-pass membrane protein</topology>
    </subcellularLocation>
</comment>
<keyword evidence="9" id="KW-1185">Reference proteome</keyword>
<protein>
    <recommendedName>
        <fullName evidence="10">Methuselah N-terminal domain-containing protein</fullName>
    </recommendedName>
</protein>
<evidence type="ECO:0000313" key="8">
    <source>
        <dbReference type="EnsemblMetazoa" id="XP_019770874.1"/>
    </source>
</evidence>
<dbReference type="InterPro" id="IPR052808">
    <property type="entry name" value="GPCR_Mth-like"/>
</dbReference>
<dbReference type="RefSeq" id="XP_019770874.1">
    <property type="nucleotide sequence ID" value="XM_019915315.2"/>
</dbReference>
<accession>A0AAR5QCC7</accession>
<dbReference type="KEGG" id="dpa:109544895"/>
<dbReference type="Proteomes" id="UP000019118">
    <property type="component" value="Unassembled WGS sequence"/>
</dbReference>
<evidence type="ECO:0008006" key="10">
    <source>
        <dbReference type="Google" id="ProtNLM"/>
    </source>
</evidence>
<evidence type="ECO:0000256" key="4">
    <source>
        <dbReference type="ARBA" id="ARBA00022989"/>
    </source>
</evidence>
<dbReference type="GO" id="GO:0012505">
    <property type="term" value="C:endomembrane system"/>
    <property type="evidence" value="ECO:0007669"/>
    <property type="project" value="UniProtKB-SubCell"/>
</dbReference>
<reference evidence="9" key="1">
    <citation type="journal article" date="2013" name="Genome Biol.">
        <title>Draft genome of the mountain pine beetle, Dendroctonus ponderosae Hopkins, a major forest pest.</title>
        <authorList>
            <person name="Keeling C.I."/>
            <person name="Yuen M.M."/>
            <person name="Liao N.Y."/>
            <person name="Docking T.R."/>
            <person name="Chan S.K."/>
            <person name="Taylor G.A."/>
            <person name="Palmquist D.L."/>
            <person name="Jackman S.D."/>
            <person name="Nguyen A."/>
            <person name="Li M."/>
            <person name="Henderson H."/>
            <person name="Janes J.K."/>
            <person name="Zhao Y."/>
            <person name="Pandoh P."/>
            <person name="Moore R."/>
            <person name="Sperling F.A."/>
            <person name="Huber D.P."/>
            <person name="Birol I."/>
            <person name="Jones S.J."/>
            <person name="Bohlmann J."/>
        </authorList>
    </citation>
    <scope>NUCLEOTIDE SEQUENCE</scope>
</reference>
<dbReference type="GeneID" id="109544895"/>
<evidence type="ECO:0000256" key="6">
    <source>
        <dbReference type="ARBA" id="ARBA00023170"/>
    </source>
</evidence>
<dbReference type="EnsemblMetazoa" id="XM_019915315.1">
    <property type="protein sequence ID" value="XP_019770874.1"/>
    <property type="gene ID" value="LOC109544895"/>
</dbReference>
<keyword evidence="4" id="KW-0472">Membrane</keyword>
<dbReference type="AlphaFoldDB" id="A0AAR5QCC7"/>
<dbReference type="PANTHER" id="PTHR46953:SF1">
    <property type="entry name" value="G-PROTEIN COUPLED RECEPTOR MTH-LIKE 1-RELATED"/>
    <property type="match status" value="1"/>
</dbReference>
<evidence type="ECO:0000256" key="3">
    <source>
        <dbReference type="ARBA" id="ARBA00022692"/>
    </source>
</evidence>
<evidence type="ECO:0000256" key="1">
    <source>
        <dbReference type="ARBA" id="ARBA00004127"/>
    </source>
</evidence>
<evidence type="ECO:0000256" key="5">
    <source>
        <dbReference type="ARBA" id="ARBA00023040"/>
    </source>
</evidence>
<dbReference type="SUPFAM" id="SSF63877">
    <property type="entry name" value="Methuselah ectodomain"/>
    <property type="match status" value="1"/>
</dbReference>
<keyword evidence="7" id="KW-0807">Transducer</keyword>
<evidence type="ECO:0000313" key="9">
    <source>
        <dbReference type="Proteomes" id="UP000019118"/>
    </source>
</evidence>
<dbReference type="GO" id="GO:0004930">
    <property type="term" value="F:G protein-coupled receptor activity"/>
    <property type="evidence" value="ECO:0007669"/>
    <property type="project" value="UniProtKB-KW"/>
</dbReference>